<dbReference type="EMBL" id="CP144099">
    <property type="protein sequence ID" value="WWC87277.1"/>
    <property type="molecule type" value="Genomic_DNA"/>
</dbReference>
<feature type="signal peptide" evidence="1">
    <location>
        <begin position="1"/>
        <end position="17"/>
    </location>
</feature>
<name>A0AAX4JPF2_9TREE</name>
<reference evidence="2 3" key="1">
    <citation type="submission" date="2024-01" db="EMBL/GenBank/DDBJ databases">
        <title>Comparative genomics of Cryptococcus and Kwoniella reveals pathogenesis evolution and contrasting modes of karyotype evolution via chromosome fusion or intercentromeric recombination.</title>
        <authorList>
            <person name="Coelho M.A."/>
            <person name="David-Palma M."/>
            <person name="Shea T."/>
            <person name="Bowers K."/>
            <person name="McGinley-Smith S."/>
            <person name="Mohammad A.W."/>
            <person name="Gnirke A."/>
            <person name="Yurkov A.M."/>
            <person name="Nowrousian M."/>
            <person name="Sun S."/>
            <person name="Cuomo C.A."/>
            <person name="Heitman J."/>
        </authorList>
    </citation>
    <scope>NUCLEOTIDE SEQUENCE [LARGE SCALE GENOMIC DNA]</scope>
    <source>
        <strain evidence="2 3">CBS 6074</strain>
    </source>
</reference>
<protein>
    <recommendedName>
        <fullName evidence="4">WSC domain-containing protein</fullName>
    </recommendedName>
</protein>
<evidence type="ECO:0000313" key="3">
    <source>
        <dbReference type="Proteomes" id="UP001355207"/>
    </source>
</evidence>
<evidence type="ECO:0000256" key="1">
    <source>
        <dbReference type="SAM" id="SignalP"/>
    </source>
</evidence>
<evidence type="ECO:0008006" key="4">
    <source>
        <dbReference type="Google" id="ProtNLM"/>
    </source>
</evidence>
<sequence>MFPIALAFLLAPLLVNAATFTGCMSSSVPQKFKSGLRLPNVDGTECNDQCTASGFDYSFSYYEETDSILYCHCDSESILDENKDLLRPAYQGERCYEGDSTIYHLSTELTFSHCVHSLESSSLSSENQPIIGLLVDTPAQCFEHCSTTSGAYLLPPPSGMKNAQYECFCQQPEIEEKGVSSFCDSAAYRRFDSPVKSNRLVFQSAGNQIRLQKPLIQ</sequence>
<keyword evidence="1" id="KW-0732">Signal</keyword>
<keyword evidence="3" id="KW-1185">Reference proteome</keyword>
<gene>
    <name evidence="2" type="ORF">L201_002165</name>
</gene>
<accession>A0AAX4JPF2</accession>
<dbReference type="GeneID" id="91092837"/>
<dbReference type="Proteomes" id="UP001355207">
    <property type="component" value="Chromosome 2"/>
</dbReference>
<proteinExistence type="predicted"/>
<dbReference type="AlphaFoldDB" id="A0AAX4JPF2"/>
<evidence type="ECO:0000313" key="2">
    <source>
        <dbReference type="EMBL" id="WWC87277.1"/>
    </source>
</evidence>
<organism evidence="2 3">
    <name type="scientific">Kwoniella dendrophila CBS 6074</name>
    <dbReference type="NCBI Taxonomy" id="1295534"/>
    <lineage>
        <taxon>Eukaryota</taxon>
        <taxon>Fungi</taxon>
        <taxon>Dikarya</taxon>
        <taxon>Basidiomycota</taxon>
        <taxon>Agaricomycotina</taxon>
        <taxon>Tremellomycetes</taxon>
        <taxon>Tremellales</taxon>
        <taxon>Cryptococcaceae</taxon>
        <taxon>Kwoniella</taxon>
    </lineage>
</organism>
<dbReference type="RefSeq" id="XP_066074040.1">
    <property type="nucleotide sequence ID" value="XM_066217943.1"/>
</dbReference>
<feature type="chain" id="PRO_5043545252" description="WSC domain-containing protein" evidence="1">
    <location>
        <begin position="18"/>
        <end position="217"/>
    </location>
</feature>